<evidence type="ECO:0000313" key="3">
    <source>
        <dbReference type="Proteomes" id="UP001174932"/>
    </source>
</evidence>
<dbReference type="InterPro" id="IPR046071">
    <property type="entry name" value="DUF6030"/>
</dbReference>
<dbReference type="EMBL" id="JAUOZU010000001">
    <property type="protein sequence ID" value="MDO6962510.1"/>
    <property type="molecule type" value="Genomic_DNA"/>
</dbReference>
<sequence length="267" mass="29871">MVKSQPKKHGGLFFWLVFILITAGIGATVLLANNHRNLDLLLVWTGLAPERQMVIPKPGSIKSFKGKRLGSVAVMLPGGMFAEFIDTWQGTFVRYSDISGKDLCDDFRAFGIETTQWGPGSFARKIFECSYETSLANAANPDSPSTFFLMIKGPENGPFQSVRFKIAISDAAQKQTLTRLAQIVIARLSETTGWRELGDQGVQVGALKPFDAENFGYVVHFTREFSGDSYNFIIRQDKRNAIENRTRGYFDRSTFFPLPSEFRDAGR</sequence>
<organism evidence="2 3">
    <name type="scientific">Rhizobium alvei</name>
    <dbReference type="NCBI Taxonomy" id="1132659"/>
    <lineage>
        <taxon>Bacteria</taxon>
        <taxon>Pseudomonadati</taxon>
        <taxon>Pseudomonadota</taxon>
        <taxon>Alphaproteobacteria</taxon>
        <taxon>Hyphomicrobiales</taxon>
        <taxon>Rhizobiaceae</taxon>
        <taxon>Rhizobium/Agrobacterium group</taxon>
        <taxon>Rhizobium</taxon>
    </lineage>
</organism>
<comment type="caution">
    <text evidence="2">The sequence shown here is derived from an EMBL/GenBank/DDBJ whole genome shotgun (WGS) entry which is preliminary data.</text>
</comment>
<feature type="transmembrane region" description="Helical" evidence="1">
    <location>
        <begin position="12"/>
        <end position="32"/>
    </location>
</feature>
<dbReference type="Proteomes" id="UP001174932">
    <property type="component" value="Unassembled WGS sequence"/>
</dbReference>
<keyword evidence="1" id="KW-0812">Transmembrane</keyword>
<keyword evidence="1" id="KW-0472">Membrane</keyword>
<gene>
    <name evidence="2" type="ORF">Q4481_01000</name>
</gene>
<reference evidence="2" key="2">
    <citation type="submission" date="2023-07" db="EMBL/GenBank/DDBJ databases">
        <authorList>
            <person name="Shen H."/>
        </authorList>
    </citation>
    <scope>NUCLEOTIDE SEQUENCE</scope>
    <source>
        <strain evidence="2">TNR-22</strain>
    </source>
</reference>
<dbReference type="RefSeq" id="WP_304374355.1">
    <property type="nucleotide sequence ID" value="NZ_JAUOZU010000001.1"/>
</dbReference>
<reference evidence="2" key="1">
    <citation type="journal article" date="2015" name="Int. J. Syst. Evol. Microbiol.">
        <title>Rhizobium alvei sp. nov., isolated from a freshwater river.</title>
        <authorList>
            <person name="Sheu S.Y."/>
            <person name="Huang H.W."/>
            <person name="Young C.C."/>
            <person name="Chen W.M."/>
        </authorList>
    </citation>
    <scope>NUCLEOTIDE SEQUENCE</scope>
    <source>
        <strain evidence="2">TNR-22</strain>
    </source>
</reference>
<dbReference type="Pfam" id="PF19495">
    <property type="entry name" value="DUF6030"/>
    <property type="match status" value="1"/>
</dbReference>
<protein>
    <submittedName>
        <fullName evidence="2">DUF6030 family protein</fullName>
    </submittedName>
</protein>
<accession>A0ABT8YFP3</accession>
<proteinExistence type="predicted"/>
<evidence type="ECO:0000256" key="1">
    <source>
        <dbReference type="SAM" id="Phobius"/>
    </source>
</evidence>
<keyword evidence="1" id="KW-1133">Transmembrane helix</keyword>
<name>A0ABT8YFP3_9HYPH</name>
<keyword evidence="3" id="KW-1185">Reference proteome</keyword>
<evidence type="ECO:0000313" key="2">
    <source>
        <dbReference type="EMBL" id="MDO6962510.1"/>
    </source>
</evidence>